<keyword evidence="2" id="KW-1185">Reference proteome</keyword>
<dbReference type="EMBL" id="BPLR01005744">
    <property type="protein sequence ID" value="GIY04696.1"/>
    <property type="molecule type" value="Genomic_DNA"/>
</dbReference>
<sequence length="100" mass="11452">MNGFHPISSHLDQSEIELIQSIFIWNNQESNSFISPHLINLESISSKSLLNWTNEELISNNLFSSGSIRNPTHKIFVHLDQSGIDLIQSLFIWKNQESNS</sequence>
<protein>
    <submittedName>
        <fullName evidence="1">Uncharacterized protein</fullName>
    </submittedName>
</protein>
<accession>A0AAV4Q6M5</accession>
<dbReference type="AlphaFoldDB" id="A0AAV4Q6M5"/>
<name>A0AAV4Q6M5_CAEEX</name>
<gene>
    <name evidence="1" type="ORF">CEXT_281111</name>
</gene>
<dbReference type="Proteomes" id="UP001054945">
    <property type="component" value="Unassembled WGS sequence"/>
</dbReference>
<evidence type="ECO:0000313" key="2">
    <source>
        <dbReference type="Proteomes" id="UP001054945"/>
    </source>
</evidence>
<reference evidence="1 2" key="1">
    <citation type="submission" date="2021-06" db="EMBL/GenBank/DDBJ databases">
        <title>Caerostris extrusa draft genome.</title>
        <authorList>
            <person name="Kono N."/>
            <person name="Arakawa K."/>
        </authorList>
    </citation>
    <scope>NUCLEOTIDE SEQUENCE [LARGE SCALE GENOMIC DNA]</scope>
</reference>
<proteinExistence type="predicted"/>
<organism evidence="1 2">
    <name type="scientific">Caerostris extrusa</name>
    <name type="common">Bark spider</name>
    <name type="synonym">Caerostris bankana</name>
    <dbReference type="NCBI Taxonomy" id="172846"/>
    <lineage>
        <taxon>Eukaryota</taxon>
        <taxon>Metazoa</taxon>
        <taxon>Ecdysozoa</taxon>
        <taxon>Arthropoda</taxon>
        <taxon>Chelicerata</taxon>
        <taxon>Arachnida</taxon>
        <taxon>Araneae</taxon>
        <taxon>Araneomorphae</taxon>
        <taxon>Entelegynae</taxon>
        <taxon>Araneoidea</taxon>
        <taxon>Araneidae</taxon>
        <taxon>Caerostris</taxon>
    </lineage>
</organism>
<evidence type="ECO:0000313" key="1">
    <source>
        <dbReference type="EMBL" id="GIY04696.1"/>
    </source>
</evidence>
<comment type="caution">
    <text evidence="1">The sequence shown here is derived from an EMBL/GenBank/DDBJ whole genome shotgun (WGS) entry which is preliminary data.</text>
</comment>